<keyword evidence="5" id="KW-0496">Mitochondrion</keyword>
<organism evidence="9 10">
    <name type="scientific">Culex pipiens pipiens</name>
    <name type="common">Northern house mosquito</name>
    <dbReference type="NCBI Taxonomy" id="38569"/>
    <lineage>
        <taxon>Eukaryota</taxon>
        <taxon>Metazoa</taxon>
        <taxon>Ecdysozoa</taxon>
        <taxon>Arthropoda</taxon>
        <taxon>Hexapoda</taxon>
        <taxon>Insecta</taxon>
        <taxon>Pterygota</taxon>
        <taxon>Neoptera</taxon>
        <taxon>Endopterygota</taxon>
        <taxon>Diptera</taxon>
        <taxon>Nematocera</taxon>
        <taxon>Culicoidea</taxon>
        <taxon>Culicidae</taxon>
        <taxon>Culicinae</taxon>
        <taxon>Culicini</taxon>
        <taxon>Culex</taxon>
        <taxon>Culex</taxon>
    </lineage>
</organism>
<evidence type="ECO:0000256" key="7">
    <source>
        <dbReference type="ARBA" id="ARBA00035181"/>
    </source>
</evidence>
<evidence type="ECO:0000313" key="9">
    <source>
        <dbReference type="EMBL" id="KAL1397008.1"/>
    </source>
</evidence>
<keyword evidence="6" id="KW-0687">Ribonucleoprotein</keyword>
<evidence type="ECO:0000256" key="6">
    <source>
        <dbReference type="ARBA" id="ARBA00023274"/>
    </source>
</evidence>
<comment type="similarity">
    <text evidence="2">Belongs to the mitochondrion-specific ribosomal protein mL52 family.</text>
</comment>
<gene>
    <name evidence="9" type="ORF">pipiens_010078</name>
</gene>
<evidence type="ECO:0000256" key="2">
    <source>
        <dbReference type="ARBA" id="ARBA00007232"/>
    </source>
</evidence>
<protein>
    <recommendedName>
        <fullName evidence="7">Large ribosomal subunit protein mL52</fullName>
    </recommendedName>
    <alternativeName>
        <fullName evidence="8">39S ribosomal protein L52, mitochondrial</fullName>
    </alternativeName>
</protein>
<dbReference type="PANTHER" id="PTHR34090">
    <property type="entry name" value="39S RIBOSOMAL PROTEIN L52, MITOCHONDRIAL"/>
    <property type="match status" value="1"/>
</dbReference>
<dbReference type="Pfam" id="PF18699">
    <property type="entry name" value="MRPL52"/>
    <property type="match status" value="1"/>
</dbReference>
<accession>A0ABD1DBH3</accession>
<comment type="caution">
    <text evidence="9">The sequence shown here is derived from an EMBL/GenBank/DDBJ whole genome shotgun (WGS) entry which is preliminary data.</text>
</comment>
<sequence length="131" mass="15043">MLAQNIMTPSLRILCSLSARYITRRNVSLSSVYLDHKWRREGSLPRNPNKSGPLTDLPDYTFMDGSVTPLGSNQKKRLLQQRDLAAKIVTMSSEMDFALDRYNRIQDEEARQRQALIDSKLKPKGHRLLAK</sequence>
<proteinExistence type="inferred from homology"/>
<evidence type="ECO:0000313" key="10">
    <source>
        <dbReference type="Proteomes" id="UP001562425"/>
    </source>
</evidence>
<keyword evidence="4" id="KW-0689">Ribosomal protein</keyword>
<dbReference type="EMBL" id="JBEHCU010006485">
    <property type="protein sequence ID" value="KAL1397008.1"/>
    <property type="molecule type" value="Genomic_DNA"/>
</dbReference>
<dbReference type="AlphaFoldDB" id="A0ABD1DBH3"/>
<evidence type="ECO:0000256" key="1">
    <source>
        <dbReference type="ARBA" id="ARBA00004173"/>
    </source>
</evidence>
<dbReference type="Proteomes" id="UP001562425">
    <property type="component" value="Unassembled WGS sequence"/>
</dbReference>
<keyword evidence="10" id="KW-1185">Reference proteome</keyword>
<evidence type="ECO:0000256" key="3">
    <source>
        <dbReference type="ARBA" id="ARBA00022946"/>
    </source>
</evidence>
<name>A0ABD1DBH3_CULPP</name>
<dbReference type="GO" id="GO:0005739">
    <property type="term" value="C:mitochondrion"/>
    <property type="evidence" value="ECO:0007669"/>
    <property type="project" value="UniProtKB-SubCell"/>
</dbReference>
<comment type="subcellular location">
    <subcellularLocation>
        <location evidence="1">Mitochondrion</location>
    </subcellularLocation>
</comment>
<keyword evidence="3" id="KW-0809">Transit peptide</keyword>
<evidence type="ECO:0000256" key="5">
    <source>
        <dbReference type="ARBA" id="ARBA00023128"/>
    </source>
</evidence>
<dbReference type="PANTHER" id="PTHR34090:SF1">
    <property type="entry name" value="LARGE RIBOSOMAL SUBUNIT PROTEIN ML52"/>
    <property type="match status" value="1"/>
</dbReference>
<evidence type="ECO:0000256" key="8">
    <source>
        <dbReference type="ARBA" id="ARBA00035425"/>
    </source>
</evidence>
<dbReference type="GO" id="GO:1990904">
    <property type="term" value="C:ribonucleoprotein complex"/>
    <property type="evidence" value="ECO:0007669"/>
    <property type="project" value="UniProtKB-KW"/>
</dbReference>
<dbReference type="InterPro" id="IPR034596">
    <property type="entry name" value="Ribosomal_mL52"/>
</dbReference>
<dbReference type="GO" id="GO:0005840">
    <property type="term" value="C:ribosome"/>
    <property type="evidence" value="ECO:0007669"/>
    <property type="project" value="UniProtKB-KW"/>
</dbReference>
<evidence type="ECO:0000256" key="4">
    <source>
        <dbReference type="ARBA" id="ARBA00022980"/>
    </source>
</evidence>
<reference evidence="9 10" key="1">
    <citation type="submission" date="2024-05" db="EMBL/GenBank/DDBJ databases">
        <title>Culex pipiens pipiens assembly and annotation.</title>
        <authorList>
            <person name="Alout H."/>
            <person name="Durand T."/>
        </authorList>
    </citation>
    <scope>NUCLEOTIDE SEQUENCE [LARGE SCALE GENOMIC DNA]</scope>
    <source>
        <strain evidence="9">HA-2024</strain>
        <tissue evidence="9">Whole body</tissue>
    </source>
</reference>